<dbReference type="GO" id="GO:0046872">
    <property type="term" value="F:metal ion binding"/>
    <property type="evidence" value="ECO:0007669"/>
    <property type="project" value="UniProtKB-KW"/>
</dbReference>
<keyword evidence="7" id="KW-1185">Reference proteome</keyword>
<comment type="caution">
    <text evidence="6">The sequence shown here is derived from an EMBL/GenBank/DDBJ whole genome shotgun (WGS) entry which is preliminary data.</text>
</comment>
<dbReference type="Proteomes" id="UP000617041">
    <property type="component" value="Unassembled WGS sequence"/>
</dbReference>
<comment type="similarity">
    <text evidence="1">Belongs to the Gfa family.</text>
</comment>
<dbReference type="InterPro" id="IPR006913">
    <property type="entry name" value="CENP-V/GFA"/>
</dbReference>
<dbReference type="RefSeq" id="WP_200787620.1">
    <property type="nucleotide sequence ID" value="NZ_JAEDAO010000001.1"/>
</dbReference>
<dbReference type="Pfam" id="PF04828">
    <property type="entry name" value="GFA"/>
    <property type="match status" value="1"/>
</dbReference>
<protein>
    <submittedName>
        <fullName evidence="6">GFA family protein</fullName>
    </submittedName>
</protein>
<feature type="domain" description="CENP-V/GFA" evidence="5">
    <location>
        <begin position="4"/>
        <end position="114"/>
    </location>
</feature>
<dbReference type="EMBL" id="JAEDAO010000001">
    <property type="protein sequence ID" value="MBK0392699.1"/>
    <property type="molecule type" value="Genomic_DNA"/>
</dbReference>
<keyword evidence="2" id="KW-0479">Metal-binding</keyword>
<keyword evidence="4" id="KW-0456">Lyase</keyword>
<dbReference type="PANTHER" id="PTHR33337">
    <property type="entry name" value="GFA DOMAIN-CONTAINING PROTEIN"/>
    <property type="match status" value="1"/>
</dbReference>
<evidence type="ECO:0000256" key="1">
    <source>
        <dbReference type="ARBA" id="ARBA00005495"/>
    </source>
</evidence>
<name>A0A934Q1R6_9BURK</name>
<organism evidence="6 7">
    <name type="scientific">Ramlibacter algicola</name>
    <dbReference type="NCBI Taxonomy" id="2795217"/>
    <lineage>
        <taxon>Bacteria</taxon>
        <taxon>Pseudomonadati</taxon>
        <taxon>Pseudomonadota</taxon>
        <taxon>Betaproteobacteria</taxon>
        <taxon>Burkholderiales</taxon>
        <taxon>Comamonadaceae</taxon>
        <taxon>Ramlibacter</taxon>
    </lineage>
</organism>
<evidence type="ECO:0000256" key="4">
    <source>
        <dbReference type="ARBA" id="ARBA00023239"/>
    </source>
</evidence>
<dbReference type="PROSITE" id="PS51891">
    <property type="entry name" value="CENP_V_GFA"/>
    <property type="match status" value="1"/>
</dbReference>
<evidence type="ECO:0000313" key="7">
    <source>
        <dbReference type="Proteomes" id="UP000617041"/>
    </source>
</evidence>
<dbReference type="InterPro" id="IPR011057">
    <property type="entry name" value="Mss4-like_sf"/>
</dbReference>
<keyword evidence="3" id="KW-0862">Zinc</keyword>
<sequence>MIVRLASCSCGQLTARVVGEPTRISICHCLGCQRRTGSAFSNQARFPRANVAPSGVASEYVQAGDEGPGARFHFCPHCGATVYYEPLAMPDQVCIPVGAFADPGFPVPTVSVYEERMHRWIVPPASAEHIF</sequence>
<proteinExistence type="inferred from homology"/>
<reference evidence="6" key="1">
    <citation type="submission" date="2020-12" db="EMBL/GenBank/DDBJ databases">
        <title>Ramlibacter sp. nov., isolated from a freshwater alga, Cryptomonas.</title>
        <authorList>
            <person name="Kim H.M."/>
            <person name="Jeon C.O."/>
        </authorList>
    </citation>
    <scope>NUCLEOTIDE SEQUENCE</scope>
    <source>
        <strain evidence="6">CrO1</strain>
    </source>
</reference>
<accession>A0A934Q1R6</accession>
<evidence type="ECO:0000313" key="6">
    <source>
        <dbReference type="EMBL" id="MBK0392699.1"/>
    </source>
</evidence>
<evidence type="ECO:0000256" key="3">
    <source>
        <dbReference type="ARBA" id="ARBA00022833"/>
    </source>
</evidence>
<evidence type="ECO:0000259" key="5">
    <source>
        <dbReference type="PROSITE" id="PS51891"/>
    </source>
</evidence>
<dbReference type="AlphaFoldDB" id="A0A934Q1R6"/>
<dbReference type="GO" id="GO:0016846">
    <property type="term" value="F:carbon-sulfur lyase activity"/>
    <property type="evidence" value="ECO:0007669"/>
    <property type="project" value="InterPro"/>
</dbReference>
<dbReference type="PANTHER" id="PTHR33337:SF40">
    <property type="entry name" value="CENP-V_GFA DOMAIN-CONTAINING PROTEIN-RELATED"/>
    <property type="match status" value="1"/>
</dbReference>
<dbReference type="Gene3D" id="3.90.1590.10">
    <property type="entry name" value="glutathione-dependent formaldehyde- activating enzyme (gfa)"/>
    <property type="match status" value="1"/>
</dbReference>
<dbReference type="SUPFAM" id="SSF51316">
    <property type="entry name" value="Mss4-like"/>
    <property type="match status" value="1"/>
</dbReference>
<evidence type="ECO:0000256" key="2">
    <source>
        <dbReference type="ARBA" id="ARBA00022723"/>
    </source>
</evidence>
<gene>
    <name evidence="6" type="ORF">I8E28_08855</name>
</gene>